<dbReference type="RefSeq" id="WP_195941871.1">
    <property type="nucleotide sequence ID" value="NZ_CACRUQ010000006.1"/>
</dbReference>
<dbReference type="SUPFAM" id="SSF110849">
    <property type="entry name" value="ParB/Sulfiredoxin"/>
    <property type="match status" value="1"/>
</dbReference>
<dbReference type="GO" id="GO:0003677">
    <property type="term" value="F:DNA binding"/>
    <property type="evidence" value="ECO:0007669"/>
    <property type="project" value="InterPro"/>
</dbReference>
<name>A0A6N3B250_9FIRM</name>
<dbReference type="PANTHER" id="PTHR33375:SF1">
    <property type="entry name" value="CHROMOSOME-PARTITIONING PROTEIN PARB-RELATED"/>
    <property type="match status" value="1"/>
</dbReference>
<dbReference type="Gene3D" id="3.90.1530.30">
    <property type="match status" value="1"/>
</dbReference>
<evidence type="ECO:0000259" key="2">
    <source>
        <dbReference type="SMART" id="SM00470"/>
    </source>
</evidence>
<dbReference type="CDD" id="cd16407">
    <property type="entry name" value="ParB_N_like"/>
    <property type="match status" value="1"/>
</dbReference>
<dbReference type="InterPro" id="IPR004437">
    <property type="entry name" value="ParB/RepB/Spo0J"/>
</dbReference>
<dbReference type="SMART" id="SM00470">
    <property type="entry name" value="ParB"/>
    <property type="match status" value="1"/>
</dbReference>
<organism evidence="3">
    <name type="scientific">[Ruminococcus] torques</name>
    <dbReference type="NCBI Taxonomy" id="33039"/>
    <lineage>
        <taxon>Bacteria</taxon>
        <taxon>Bacillati</taxon>
        <taxon>Bacillota</taxon>
        <taxon>Clostridia</taxon>
        <taxon>Lachnospirales</taxon>
        <taxon>Lachnospiraceae</taxon>
        <taxon>Mediterraneibacter</taxon>
    </lineage>
</organism>
<feature type="domain" description="ParB-like N-terminal" evidence="2">
    <location>
        <begin position="27"/>
        <end position="117"/>
    </location>
</feature>
<proteinExistence type="inferred from homology"/>
<dbReference type="Pfam" id="PF02195">
    <property type="entry name" value="ParB_N"/>
    <property type="match status" value="1"/>
</dbReference>
<accession>A0A6N3B250</accession>
<dbReference type="SUPFAM" id="SSF109709">
    <property type="entry name" value="KorB DNA-binding domain-like"/>
    <property type="match status" value="1"/>
</dbReference>
<dbReference type="Gene3D" id="1.10.10.2830">
    <property type="match status" value="1"/>
</dbReference>
<dbReference type="GO" id="GO:0005694">
    <property type="term" value="C:chromosome"/>
    <property type="evidence" value="ECO:0007669"/>
    <property type="project" value="TreeGrafter"/>
</dbReference>
<evidence type="ECO:0000256" key="1">
    <source>
        <dbReference type="ARBA" id="ARBA00006295"/>
    </source>
</evidence>
<dbReference type="AlphaFoldDB" id="A0A6N3B250"/>
<dbReference type="InterPro" id="IPR050336">
    <property type="entry name" value="Chromosome_partition/occlusion"/>
</dbReference>
<dbReference type="EMBL" id="CACRUQ010000006">
    <property type="protein sequence ID" value="VYT94002.1"/>
    <property type="molecule type" value="Genomic_DNA"/>
</dbReference>
<reference evidence="3" key="1">
    <citation type="submission" date="2019-11" db="EMBL/GenBank/DDBJ databases">
        <authorList>
            <person name="Feng L."/>
        </authorList>
    </citation>
    <scope>NUCLEOTIDE SEQUENCE</scope>
    <source>
        <strain evidence="3">RtorquesLFYP15</strain>
    </source>
</reference>
<dbReference type="InterPro" id="IPR036086">
    <property type="entry name" value="ParB/Sulfiredoxin_sf"/>
</dbReference>
<dbReference type="InterPro" id="IPR003115">
    <property type="entry name" value="ParB_N"/>
</dbReference>
<protein>
    <submittedName>
        <fullName evidence="3">Chromosome-partitioning protein Spo0J</fullName>
    </submittedName>
</protein>
<dbReference type="GO" id="GO:0007059">
    <property type="term" value="P:chromosome segregation"/>
    <property type="evidence" value="ECO:0007669"/>
    <property type="project" value="TreeGrafter"/>
</dbReference>
<gene>
    <name evidence="3" type="primary">spo0C_3</name>
    <name evidence="3" type="ORF">RTLFYP15_01087</name>
</gene>
<dbReference type="PANTHER" id="PTHR33375">
    <property type="entry name" value="CHROMOSOME-PARTITIONING PROTEIN PARB-RELATED"/>
    <property type="match status" value="1"/>
</dbReference>
<dbReference type="NCBIfam" id="TIGR00180">
    <property type="entry name" value="parB_part"/>
    <property type="match status" value="1"/>
</dbReference>
<evidence type="ECO:0000313" key="3">
    <source>
        <dbReference type="EMBL" id="VYT94002.1"/>
    </source>
</evidence>
<comment type="similarity">
    <text evidence="1">Belongs to the ParB family.</text>
</comment>
<sequence length="303" mass="35300">MRTKNGEKFKLESVEELLGIQNEESAMDIEINKICPFRKHPFKVIDDEKMQELVESITTNGVLTPVLVRPLGMDTYEMISGHRRMHAAKLAGLEKIPTIIREMTDDEAVICMVDANVQREELLPSEKAFAYKMKMEAMKRQGSRGDLTSCQNGTKFRTDQLIASEVGESPRNIQRYIRLTELIPDLLELVDKKKLPFTIAVEISYIDKKIQQWLYEYIRDNGFIKPKQISALREHLKTEKINQQQMITLLNENMPGRKSVRKVTLSEDRLSKYFPPFYSQDDMEKVLIQLLEIWKQNQTQDDE</sequence>